<dbReference type="Proteomes" id="UP000267606">
    <property type="component" value="Unassembled WGS sequence"/>
</dbReference>
<evidence type="ECO:0000313" key="4">
    <source>
        <dbReference type="WBParaSite" id="OFLC_0000801801-mRNA-1"/>
    </source>
</evidence>
<evidence type="ECO:0000313" key="2">
    <source>
        <dbReference type="EMBL" id="VDO53673.1"/>
    </source>
</evidence>
<evidence type="ECO:0000256" key="1">
    <source>
        <dbReference type="SAM" id="Phobius"/>
    </source>
</evidence>
<keyword evidence="1" id="KW-0472">Membrane</keyword>
<dbReference type="PANTHER" id="PTHR37446">
    <property type="entry name" value="CLAUDIN-LIKE IN CAENORHABDITIS"/>
    <property type="match status" value="1"/>
</dbReference>
<evidence type="ECO:0000313" key="3">
    <source>
        <dbReference type="Proteomes" id="UP000267606"/>
    </source>
</evidence>
<reference evidence="2 3" key="2">
    <citation type="submission" date="2018-11" db="EMBL/GenBank/DDBJ databases">
        <authorList>
            <consortium name="Pathogen Informatics"/>
        </authorList>
    </citation>
    <scope>NUCLEOTIDE SEQUENCE [LARGE SCALE GENOMIC DNA]</scope>
</reference>
<sequence length="172" mass="18996">MCLSFAGQLLFGISMVIVLGLTIMSMFSPGIEQLEKVALNITEDLKHFTIPEGFNLLETLCRFASNTNVTINKTDSIDFCKKWFHELEDWEKIVVVFMCLAVITEVITICWTIITCCGCTCQKMCLQLSPILSLLVALFLAGGVTIFAMNNQTILDKIVITGNLSILSALSS</sequence>
<dbReference type="EMBL" id="UZAJ01008768">
    <property type="protein sequence ID" value="VDO53673.1"/>
    <property type="molecule type" value="Genomic_DNA"/>
</dbReference>
<organism evidence="4">
    <name type="scientific">Onchocerca flexuosa</name>
    <dbReference type="NCBI Taxonomy" id="387005"/>
    <lineage>
        <taxon>Eukaryota</taxon>
        <taxon>Metazoa</taxon>
        <taxon>Ecdysozoa</taxon>
        <taxon>Nematoda</taxon>
        <taxon>Chromadorea</taxon>
        <taxon>Rhabditida</taxon>
        <taxon>Spirurina</taxon>
        <taxon>Spiruromorpha</taxon>
        <taxon>Filarioidea</taxon>
        <taxon>Onchocercidae</taxon>
        <taxon>Onchocerca</taxon>
    </lineage>
</organism>
<dbReference type="AlphaFoldDB" id="A0A183HKK7"/>
<reference evidence="4" key="1">
    <citation type="submission" date="2016-06" db="UniProtKB">
        <authorList>
            <consortium name="WormBaseParasite"/>
        </authorList>
    </citation>
    <scope>IDENTIFICATION</scope>
</reference>
<accession>A0A183HKK7</accession>
<feature type="transmembrane region" description="Helical" evidence="1">
    <location>
        <begin position="9"/>
        <end position="27"/>
    </location>
</feature>
<dbReference type="WBParaSite" id="OFLC_0000801801-mRNA-1">
    <property type="protein sequence ID" value="OFLC_0000801801-mRNA-1"/>
    <property type="gene ID" value="OFLC_0000801801"/>
</dbReference>
<protein>
    <submittedName>
        <fullName evidence="4">Tetraspanin</fullName>
    </submittedName>
</protein>
<name>A0A183HKK7_9BILA</name>
<keyword evidence="1" id="KW-1133">Transmembrane helix</keyword>
<dbReference type="PANTHER" id="PTHR37446:SF1">
    <property type="entry name" value="CLAUDIN"/>
    <property type="match status" value="1"/>
</dbReference>
<feature type="transmembrane region" description="Helical" evidence="1">
    <location>
        <begin position="131"/>
        <end position="149"/>
    </location>
</feature>
<keyword evidence="3" id="KW-1185">Reference proteome</keyword>
<feature type="transmembrane region" description="Helical" evidence="1">
    <location>
        <begin position="93"/>
        <end position="119"/>
    </location>
</feature>
<keyword evidence="1" id="KW-0812">Transmembrane</keyword>
<proteinExistence type="predicted"/>
<gene>
    <name evidence="2" type="ORF">OFLC_LOCUS8019</name>
</gene>